<feature type="transmembrane region" description="Helical" evidence="8">
    <location>
        <begin position="117"/>
        <end position="134"/>
    </location>
</feature>
<dbReference type="InterPro" id="IPR020846">
    <property type="entry name" value="MFS_dom"/>
</dbReference>
<dbReference type="Gene3D" id="1.20.1250.20">
    <property type="entry name" value="MFS general substrate transporter like domains"/>
    <property type="match status" value="1"/>
</dbReference>
<evidence type="ECO:0000256" key="6">
    <source>
        <dbReference type="ARBA" id="ARBA00023136"/>
    </source>
</evidence>
<keyword evidence="6 8" id="KW-0472">Membrane</keyword>
<name>A0ABN1BEZ1_9ACTN</name>
<reference evidence="10 11" key="1">
    <citation type="journal article" date="2019" name="Int. J. Syst. Evol. Microbiol.">
        <title>The Global Catalogue of Microorganisms (GCM) 10K type strain sequencing project: providing services to taxonomists for standard genome sequencing and annotation.</title>
        <authorList>
            <consortium name="The Broad Institute Genomics Platform"/>
            <consortium name="The Broad Institute Genome Sequencing Center for Infectious Disease"/>
            <person name="Wu L."/>
            <person name="Ma J."/>
        </authorList>
    </citation>
    <scope>NUCLEOTIDE SEQUENCE [LARGE SCALE GENOMIC DNA]</scope>
    <source>
        <strain evidence="10 11">JCM 4805</strain>
    </source>
</reference>
<evidence type="ECO:0000256" key="4">
    <source>
        <dbReference type="ARBA" id="ARBA00022692"/>
    </source>
</evidence>
<accession>A0ABN1BEZ1</accession>
<dbReference type="InterPro" id="IPR011701">
    <property type="entry name" value="MFS"/>
</dbReference>
<organism evidence="10 11">
    <name type="scientific">Streptomyces olivaceiscleroticus</name>
    <dbReference type="NCBI Taxonomy" id="68245"/>
    <lineage>
        <taxon>Bacteria</taxon>
        <taxon>Bacillati</taxon>
        <taxon>Actinomycetota</taxon>
        <taxon>Actinomycetes</taxon>
        <taxon>Kitasatosporales</taxon>
        <taxon>Streptomycetaceae</taxon>
        <taxon>Streptomyces</taxon>
    </lineage>
</organism>
<dbReference type="Pfam" id="PF07690">
    <property type="entry name" value="MFS_1"/>
    <property type="match status" value="1"/>
</dbReference>
<feature type="domain" description="Major facilitator superfamily (MFS) profile" evidence="9">
    <location>
        <begin position="1"/>
        <end position="433"/>
    </location>
</feature>
<feature type="region of interest" description="Disordered" evidence="7">
    <location>
        <begin position="204"/>
        <end position="245"/>
    </location>
</feature>
<dbReference type="RefSeq" id="WP_346099724.1">
    <property type="nucleotide sequence ID" value="NZ_BAAABY010000057.1"/>
</dbReference>
<evidence type="ECO:0000259" key="9">
    <source>
        <dbReference type="PROSITE" id="PS50850"/>
    </source>
</evidence>
<feature type="transmembrane region" description="Helical" evidence="8">
    <location>
        <begin position="343"/>
        <end position="371"/>
    </location>
</feature>
<evidence type="ECO:0000256" key="2">
    <source>
        <dbReference type="ARBA" id="ARBA00022448"/>
    </source>
</evidence>
<keyword evidence="4 8" id="KW-0812">Transmembrane</keyword>
<evidence type="ECO:0000256" key="8">
    <source>
        <dbReference type="SAM" id="Phobius"/>
    </source>
</evidence>
<feature type="transmembrane region" description="Helical" evidence="8">
    <location>
        <begin position="285"/>
        <end position="304"/>
    </location>
</feature>
<comment type="caution">
    <text evidence="10">The sequence shown here is derived from an EMBL/GenBank/DDBJ whole genome shotgun (WGS) entry which is preliminary data.</text>
</comment>
<feature type="transmembrane region" description="Helical" evidence="8">
    <location>
        <begin position="316"/>
        <end position="337"/>
    </location>
</feature>
<evidence type="ECO:0000256" key="5">
    <source>
        <dbReference type="ARBA" id="ARBA00022989"/>
    </source>
</evidence>
<evidence type="ECO:0000256" key="1">
    <source>
        <dbReference type="ARBA" id="ARBA00004651"/>
    </source>
</evidence>
<keyword evidence="3" id="KW-1003">Cell membrane</keyword>
<dbReference type="PROSITE" id="PS00216">
    <property type="entry name" value="SUGAR_TRANSPORT_1"/>
    <property type="match status" value="1"/>
</dbReference>
<feature type="compositionally biased region" description="Pro residues" evidence="7">
    <location>
        <begin position="9"/>
        <end position="20"/>
    </location>
</feature>
<evidence type="ECO:0000313" key="10">
    <source>
        <dbReference type="EMBL" id="GAA0496312.1"/>
    </source>
</evidence>
<feature type="region of interest" description="Disordered" evidence="7">
    <location>
        <begin position="1"/>
        <end position="20"/>
    </location>
</feature>
<protein>
    <submittedName>
        <fullName evidence="10">MFS transporter</fullName>
    </submittedName>
</protein>
<feature type="transmembrane region" description="Helical" evidence="8">
    <location>
        <begin position="55"/>
        <end position="75"/>
    </location>
</feature>
<feature type="transmembrane region" description="Helical" evidence="8">
    <location>
        <begin position="409"/>
        <end position="427"/>
    </location>
</feature>
<evidence type="ECO:0000256" key="3">
    <source>
        <dbReference type="ARBA" id="ARBA00022475"/>
    </source>
</evidence>
<keyword evidence="11" id="KW-1185">Reference proteome</keyword>
<feature type="transmembrane region" description="Helical" evidence="8">
    <location>
        <begin position="155"/>
        <end position="176"/>
    </location>
</feature>
<comment type="subcellular location">
    <subcellularLocation>
        <location evidence="1">Cell membrane</location>
        <topology evidence="1">Multi-pass membrane protein</topology>
    </subcellularLocation>
</comment>
<dbReference type="InterPro" id="IPR050171">
    <property type="entry name" value="MFS_Transporters"/>
</dbReference>
<feature type="transmembrane region" description="Helical" evidence="8">
    <location>
        <begin position="383"/>
        <end position="403"/>
    </location>
</feature>
<sequence length="433" mass="43556">MTDTARLTPPRPAPAPPAPRPYGLRTALMMTASGWSANQFAALLGAYRAAGLSDAAVNALLAVYAVGLIPGLLVAAPLADRYGRRPVAFAALALNLAATLLLMLGAGTTLWLTPGRLFTGISAGALLAAGGTWVKELSSPPYAPTGTETVAARRSGIFVSLGFASGGLAASLIARWAPWPMVLAYLPHVVLAVLAGCLAARSPETRPARGDMTTGRTLANPTAEGGAARPAADHEDAGSSGRTGGRRGTGFLRAVLPMAPWVFAAPMVGFATLPGLVDGGLAGWQVVYAGVATAVVPGSGVAVQPLARRLSARSRLLTGAAGLLVMAGGFALAVPAAGYGQPVLALVAGAVLGAGYGLALTYGLATTAALATPSALARLTSCFWSLAYLGMFAPLLLSVLATGVPMPRLLAAAAVLAMLSGALLAFLNRPRRP</sequence>
<dbReference type="InterPro" id="IPR005829">
    <property type="entry name" value="Sugar_transporter_CS"/>
</dbReference>
<feature type="transmembrane region" description="Helical" evidence="8">
    <location>
        <begin position="251"/>
        <end position="273"/>
    </location>
</feature>
<evidence type="ECO:0000313" key="11">
    <source>
        <dbReference type="Proteomes" id="UP001500909"/>
    </source>
</evidence>
<gene>
    <name evidence="10" type="ORF">GCM10010361_72180</name>
</gene>
<dbReference type="EMBL" id="BAAABY010000057">
    <property type="protein sequence ID" value="GAA0496312.1"/>
    <property type="molecule type" value="Genomic_DNA"/>
</dbReference>
<evidence type="ECO:0000256" key="7">
    <source>
        <dbReference type="SAM" id="MobiDB-lite"/>
    </source>
</evidence>
<dbReference type="SUPFAM" id="SSF103473">
    <property type="entry name" value="MFS general substrate transporter"/>
    <property type="match status" value="1"/>
</dbReference>
<dbReference type="PROSITE" id="PS50850">
    <property type="entry name" value="MFS"/>
    <property type="match status" value="1"/>
</dbReference>
<feature type="transmembrane region" description="Helical" evidence="8">
    <location>
        <begin position="87"/>
        <end position="111"/>
    </location>
</feature>
<dbReference type="PANTHER" id="PTHR23517">
    <property type="entry name" value="RESISTANCE PROTEIN MDTM, PUTATIVE-RELATED-RELATED"/>
    <property type="match status" value="1"/>
</dbReference>
<dbReference type="Proteomes" id="UP001500909">
    <property type="component" value="Unassembled WGS sequence"/>
</dbReference>
<keyword evidence="2" id="KW-0813">Transport</keyword>
<keyword evidence="5 8" id="KW-1133">Transmembrane helix</keyword>
<dbReference type="InterPro" id="IPR036259">
    <property type="entry name" value="MFS_trans_sf"/>
</dbReference>
<proteinExistence type="predicted"/>
<feature type="transmembrane region" description="Helical" evidence="8">
    <location>
        <begin position="182"/>
        <end position="200"/>
    </location>
</feature>